<dbReference type="PIRSF" id="PIRSF005879">
    <property type="entry name" value="CCAAT/enhancer-binding"/>
    <property type="match status" value="1"/>
</dbReference>
<dbReference type="InParanoid" id="H2ZY54"/>
<keyword evidence="6 10" id="KW-0238">DNA-binding</keyword>
<comment type="similarity">
    <text evidence="2 10">Belongs to the bZIP family. C/EBP subfamily.</text>
</comment>
<keyword evidence="15" id="KW-1185">Reference proteome</keyword>
<evidence type="ECO:0000256" key="8">
    <source>
        <dbReference type="ARBA" id="ARBA00023163"/>
    </source>
</evidence>
<dbReference type="HOGENOM" id="CLU_043327_1_0_1"/>
<dbReference type="OMA" id="CTPQFLE"/>
<dbReference type="eggNOG" id="KOG3119">
    <property type="taxonomic scope" value="Eukaryota"/>
</dbReference>
<dbReference type="STRING" id="7897.ENSLACP00000002325"/>
<evidence type="ECO:0000313" key="15">
    <source>
        <dbReference type="Proteomes" id="UP000008672"/>
    </source>
</evidence>
<dbReference type="InterPro" id="IPR016468">
    <property type="entry name" value="C/EBP_chordates"/>
</dbReference>
<evidence type="ECO:0000256" key="3">
    <source>
        <dbReference type="ARBA" id="ARBA00022481"/>
    </source>
</evidence>
<gene>
    <name evidence="14" type="primary">CEBPB</name>
</gene>
<keyword evidence="9 10" id="KW-0539">Nucleus</keyword>
<evidence type="ECO:0000256" key="1">
    <source>
        <dbReference type="ARBA" id="ARBA00004123"/>
    </source>
</evidence>
<evidence type="ECO:0000256" key="5">
    <source>
        <dbReference type="ARBA" id="ARBA00023015"/>
    </source>
</evidence>
<evidence type="ECO:0000256" key="12">
    <source>
        <dbReference type="SAM" id="MobiDB-lite"/>
    </source>
</evidence>
<proteinExistence type="inferred from homology"/>
<dbReference type="Bgee" id="ENSLACG00000002076">
    <property type="expression patterns" value="Expressed in pelvic fin and 6 other cell types or tissues"/>
</dbReference>
<dbReference type="FunCoup" id="H2ZY54">
    <property type="interactions" value="4650"/>
</dbReference>
<keyword evidence="3" id="KW-0488">Methylation</keyword>
<accession>H2ZY54</accession>
<dbReference type="AlphaFoldDB" id="H2ZY54"/>
<reference evidence="14" key="3">
    <citation type="submission" date="2025-09" db="UniProtKB">
        <authorList>
            <consortium name="Ensembl"/>
        </authorList>
    </citation>
    <scope>IDENTIFICATION</scope>
</reference>
<evidence type="ECO:0000256" key="9">
    <source>
        <dbReference type="ARBA" id="ARBA00023242"/>
    </source>
</evidence>
<keyword evidence="5 10" id="KW-0805">Transcription regulation</keyword>
<dbReference type="InterPro" id="IPR046347">
    <property type="entry name" value="bZIP_sf"/>
</dbReference>
<keyword evidence="11" id="KW-0175">Coiled coil</keyword>
<keyword evidence="4" id="KW-0597">Phosphoprotein</keyword>
<dbReference type="RefSeq" id="XP_006013560.1">
    <property type="nucleotide sequence ID" value="XM_006013498.3"/>
</dbReference>
<protein>
    <recommendedName>
        <fullName evidence="10">CCAAT/enhancer-binding protein</fullName>
    </recommendedName>
</protein>
<dbReference type="GeneID" id="102358307"/>
<dbReference type="PROSITE" id="PS50217">
    <property type="entry name" value="BZIP"/>
    <property type="match status" value="1"/>
</dbReference>
<dbReference type="CDD" id="cd14712">
    <property type="entry name" value="bZIP_CEBPB"/>
    <property type="match status" value="1"/>
</dbReference>
<organism evidence="14 15">
    <name type="scientific">Latimeria chalumnae</name>
    <name type="common">Coelacanth</name>
    <dbReference type="NCBI Taxonomy" id="7897"/>
    <lineage>
        <taxon>Eukaryota</taxon>
        <taxon>Metazoa</taxon>
        <taxon>Chordata</taxon>
        <taxon>Craniata</taxon>
        <taxon>Vertebrata</taxon>
        <taxon>Euteleostomi</taxon>
        <taxon>Coelacanthiformes</taxon>
        <taxon>Coelacanthidae</taxon>
        <taxon>Latimeria</taxon>
    </lineage>
</organism>
<sequence length="291" mass="32731">MQCSADWDSACVPIPQGFNSMEVTANFYETDYFSLNKVHRNRSMTHLGIGDNERAIDFSSYIDGLPLSAPSDNFEPPCNDFMADLLDEEYKTKKPLPEYTYLSLGRHNPTGPSLNNRHGGILGYPQIFETKIDPVYAQQDTFKGLKQEVREENRGMTAGSTYGMRSFLLSQNVPSGSSGNLSSASSSPPSTPNPSDSGKPSSSKSAKSKKNVDKHSEEYKQRRERNNVAVRKSRDKAKLRNMETQHKVLELSAENERLQKKVEQLTRELTTLRNLFKQLPEPLLAVSEQRC</sequence>
<dbReference type="Ensembl" id="ENSLACT00000002343.1">
    <property type="protein sequence ID" value="ENSLACP00000002325.1"/>
    <property type="gene ID" value="ENSLACG00000002076.1"/>
</dbReference>
<dbReference type="FunFam" id="1.20.5.170:FF:000028">
    <property type="entry name" value="CCAAT/enhancer-binding protein beta"/>
    <property type="match status" value="1"/>
</dbReference>
<dbReference type="GO" id="GO:0000981">
    <property type="term" value="F:DNA-binding transcription factor activity, RNA polymerase II-specific"/>
    <property type="evidence" value="ECO:0007669"/>
    <property type="project" value="TreeGrafter"/>
</dbReference>
<keyword evidence="7 10" id="KW-0010">Activator</keyword>
<evidence type="ECO:0000256" key="11">
    <source>
        <dbReference type="SAM" id="Coils"/>
    </source>
</evidence>
<comment type="subcellular location">
    <subcellularLocation>
        <location evidence="1 10">Nucleus</location>
    </subcellularLocation>
</comment>
<dbReference type="InterPro" id="IPR031106">
    <property type="entry name" value="C/EBP"/>
</dbReference>
<dbReference type="PANTHER" id="PTHR23334:SF21">
    <property type="entry name" value="CCAAT_ENHANCER-BINDING PROTEIN BETA"/>
    <property type="match status" value="1"/>
</dbReference>
<dbReference type="OrthoDB" id="10032067at2759"/>
<feature type="coiled-coil region" evidence="11">
    <location>
        <begin position="239"/>
        <end position="275"/>
    </location>
</feature>
<evidence type="ECO:0000313" key="14">
    <source>
        <dbReference type="Ensembl" id="ENSLACP00000002325.1"/>
    </source>
</evidence>
<dbReference type="Proteomes" id="UP000008672">
    <property type="component" value="Unassembled WGS sequence"/>
</dbReference>
<dbReference type="GeneTree" id="ENSGT00940000162137"/>
<dbReference type="GO" id="GO:0005634">
    <property type="term" value="C:nucleus"/>
    <property type="evidence" value="ECO:0007669"/>
    <property type="project" value="UniProtKB-SubCell"/>
</dbReference>
<evidence type="ECO:0000256" key="4">
    <source>
        <dbReference type="ARBA" id="ARBA00022553"/>
    </source>
</evidence>
<dbReference type="PANTHER" id="PTHR23334">
    <property type="entry name" value="CCAAT/ENHANCER BINDING PROTEIN"/>
    <property type="match status" value="1"/>
</dbReference>
<feature type="region of interest" description="Disordered" evidence="12">
    <location>
        <begin position="170"/>
        <end position="235"/>
    </location>
</feature>
<evidence type="ECO:0000256" key="6">
    <source>
        <dbReference type="ARBA" id="ARBA00023125"/>
    </source>
</evidence>
<dbReference type="KEGG" id="lcm:102358307"/>
<dbReference type="GO" id="GO:0006351">
    <property type="term" value="P:DNA-templated transcription"/>
    <property type="evidence" value="ECO:0007669"/>
    <property type="project" value="InterPro"/>
</dbReference>
<reference evidence="15" key="1">
    <citation type="submission" date="2011-08" db="EMBL/GenBank/DDBJ databases">
        <title>The draft genome of Latimeria chalumnae.</title>
        <authorList>
            <person name="Di Palma F."/>
            <person name="Alfoldi J."/>
            <person name="Johnson J."/>
            <person name="Berlin A."/>
            <person name="Gnerre S."/>
            <person name="Jaffe D."/>
            <person name="MacCallum I."/>
            <person name="Young S."/>
            <person name="Walker B.J."/>
            <person name="Lander E."/>
            <person name="Lindblad-Toh K."/>
        </authorList>
    </citation>
    <scope>NUCLEOTIDE SEQUENCE [LARGE SCALE GENOMIC DNA]</scope>
    <source>
        <strain evidence="15">Wild caught</strain>
    </source>
</reference>
<evidence type="ECO:0000259" key="13">
    <source>
        <dbReference type="PROSITE" id="PS50217"/>
    </source>
</evidence>
<name>H2ZY54_LATCH</name>
<keyword evidence="8 10" id="KW-0804">Transcription</keyword>
<dbReference type="EMBL" id="AFYH01258299">
    <property type="status" value="NOT_ANNOTATED_CDS"/>
    <property type="molecule type" value="Genomic_DNA"/>
</dbReference>
<evidence type="ECO:0000256" key="10">
    <source>
        <dbReference type="PIRNR" id="PIRNR005879"/>
    </source>
</evidence>
<feature type="compositionally biased region" description="Low complexity" evidence="12">
    <location>
        <begin position="172"/>
        <end position="205"/>
    </location>
</feature>
<dbReference type="SMART" id="SM00338">
    <property type="entry name" value="BRLZ"/>
    <property type="match status" value="1"/>
</dbReference>
<evidence type="ECO:0000256" key="7">
    <source>
        <dbReference type="ARBA" id="ARBA00023159"/>
    </source>
</evidence>
<dbReference type="Pfam" id="PF07716">
    <property type="entry name" value="bZIP_2"/>
    <property type="match status" value="1"/>
</dbReference>
<reference evidence="14" key="2">
    <citation type="submission" date="2025-08" db="UniProtKB">
        <authorList>
            <consortium name="Ensembl"/>
        </authorList>
    </citation>
    <scope>IDENTIFICATION</scope>
</reference>
<feature type="compositionally biased region" description="Basic and acidic residues" evidence="12">
    <location>
        <begin position="210"/>
        <end position="226"/>
    </location>
</feature>
<evidence type="ECO:0000256" key="2">
    <source>
        <dbReference type="ARBA" id="ARBA00006951"/>
    </source>
</evidence>
<feature type="domain" description="BZIP" evidence="13">
    <location>
        <begin position="216"/>
        <end position="279"/>
    </location>
</feature>
<dbReference type="GO" id="GO:0000978">
    <property type="term" value="F:RNA polymerase II cis-regulatory region sequence-specific DNA binding"/>
    <property type="evidence" value="ECO:0007669"/>
    <property type="project" value="TreeGrafter"/>
</dbReference>
<dbReference type="SUPFAM" id="SSF57959">
    <property type="entry name" value="Leucine zipper domain"/>
    <property type="match status" value="1"/>
</dbReference>
<dbReference type="CTD" id="1051"/>
<dbReference type="InterPro" id="IPR004827">
    <property type="entry name" value="bZIP"/>
</dbReference>
<dbReference type="Gene3D" id="1.20.5.170">
    <property type="match status" value="1"/>
</dbReference>